<gene>
    <name evidence="2" type="ORF">OMM_01174</name>
</gene>
<evidence type="ECO:0000313" key="3">
    <source>
        <dbReference type="Proteomes" id="UP000189670"/>
    </source>
</evidence>
<dbReference type="Proteomes" id="UP000189670">
    <property type="component" value="Unassembled WGS sequence"/>
</dbReference>
<reference evidence="3" key="1">
    <citation type="submission" date="2012-11" db="EMBL/GenBank/DDBJ databases">
        <authorList>
            <person name="Lucero-Rivera Y.E."/>
            <person name="Tovar-Ramirez D."/>
        </authorList>
    </citation>
    <scope>NUCLEOTIDE SEQUENCE [LARGE SCALE GENOMIC DNA]</scope>
    <source>
        <strain evidence="3">Araruama</strain>
    </source>
</reference>
<keyword evidence="1" id="KW-0732">Signal</keyword>
<evidence type="ECO:0000313" key="2">
    <source>
        <dbReference type="EMBL" id="ETR73147.1"/>
    </source>
</evidence>
<protein>
    <recommendedName>
        <fullName evidence="4">Lipoprotein</fullName>
    </recommendedName>
</protein>
<dbReference type="EMBL" id="ATBP01000083">
    <property type="protein sequence ID" value="ETR73147.1"/>
    <property type="molecule type" value="Genomic_DNA"/>
</dbReference>
<proteinExistence type="predicted"/>
<evidence type="ECO:0000256" key="1">
    <source>
        <dbReference type="SAM" id="SignalP"/>
    </source>
</evidence>
<organism evidence="2 3">
    <name type="scientific">Candidatus Magnetoglobus multicellularis str. Araruama</name>
    <dbReference type="NCBI Taxonomy" id="890399"/>
    <lineage>
        <taxon>Bacteria</taxon>
        <taxon>Pseudomonadati</taxon>
        <taxon>Thermodesulfobacteriota</taxon>
        <taxon>Desulfobacteria</taxon>
        <taxon>Desulfobacterales</taxon>
        <taxon>Desulfobacteraceae</taxon>
        <taxon>Candidatus Magnetoglobus</taxon>
    </lineage>
</organism>
<comment type="caution">
    <text evidence="2">The sequence shown here is derived from an EMBL/GenBank/DDBJ whole genome shotgun (WGS) entry which is preliminary data.</text>
</comment>
<evidence type="ECO:0008006" key="4">
    <source>
        <dbReference type="Google" id="ProtNLM"/>
    </source>
</evidence>
<name>A0A1V1PE45_9BACT</name>
<dbReference type="PROSITE" id="PS51257">
    <property type="entry name" value="PROKAR_LIPOPROTEIN"/>
    <property type="match status" value="1"/>
</dbReference>
<accession>A0A1V1PE45</accession>
<sequence>MNFFKKTICLIWIISMCLSMGCTSGIEKWVGQKGYVFDPDFRETQIMGHILQDNKIVINPCIANRSISMPLSEKAQLHTIEGSANIKRLLQEVTKTPIMGDFFQAQQAILTLRDLSTEKLTEFIPTGPCNNFKMKMITEILNAGGMSVVIKDAGGNDITYLFKPVSETAVPNDVVFGRPIFITGRQFHLGFKTETIDCKSINRKDILINRDQTVNDADVALQLRYMDHRRQGYENIALIRIMVSGFIPEDQTDVNTIKSNQFFDVTDPEQTWEAAHKPQNGRLELTQGGIVQVFEGVRGGLAAKTRSSGIYFEVLSITERAVQMRIQYISYLTQ</sequence>
<feature type="chain" id="PRO_5010693854" description="Lipoprotein" evidence="1">
    <location>
        <begin position="22"/>
        <end position="334"/>
    </location>
</feature>
<dbReference type="AlphaFoldDB" id="A0A1V1PE45"/>
<feature type="signal peptide" evidence="1">
    <location>
        <begin position="1"/>
        <end position="21"/>
    </location>
</feature>